<proteinExistence type="predicted"/>
<keyword evidence="3" id="KW-1185">Reference proteome</keyword>
<evidence type="ECO:0000256" key="1">
    <source>
        <dbReference type="SAM" id="MobiDB-lite"/>
    </source>
</evidence>
<dbReference type="GO" id="GO:0019825">
    <property type="term" value="F:oxygen binding"/>
    <property type="evidence" value="ECO:0007669"/>
    <property type="project" value="InterPro"/>
</dbReference>
<feature type="region of interest" description="Disordered" evidence="1">
    <location>
        <begin position="1"/>
        <end position="31"/>
    </location>
</feature>
<organism evidence="2 3">
    <name type="scientific">Blepharisma stoltei</name>
    <dbReference type="NCBI Taxonomy" id="1481888"/>
    <lineage>
        <taxon>Eukaryota</taxon>
        <taxon>Sar</taxon>
        <taxon>Alveolata</taxon>
        <taxon>Ciliophora</taxon>
        <taxon>Postciliodesmatophora</taxon>
        <taxon>Heterotrichea</taxon>
        <taxon>Heterotrichida</taxon>
        <taxon>Blepharismidae</taxon>
        <taxon>Blepharisma</taxon>
    </lineage>
</organism>
<feature type="compositionally biased region" description="Polar residues" evidence="1">
    <location>
        <begin position="9"/>
        <end position="27"/>
    </location>
</feature>
<dbReference type="GO" id="GO:0020037">
    <property type="term" value="F:heme binding"/>
    <property type="evidence" value="ECO:0007669"/>
    <property type="project" value="InterPro"/>
</dbReference>
<dbReference type="Gene3D" id="1.10.490.10">
    <property type="entry name" value="Globins"/>
    <property type="match status" value="1"/>
</dbReference>
<dbReference type="AlphaFoldDB" id="A0AAU9KML5"/>
<evidence type="ECO:0000313" key="3">
    <source>
        <dbReference type="Proteomes" id="UP001162131"/>
    </source>
</evidence>
<dbReference type="SUPFAM" id="SSF46458">
    <property type="entry name" value="Globin-like"/>
    <property type="match status" value="1"/>
</dbReference>
<reference evidence="2" key="1">
    <citation type="submission" date="2021-09" db="EMBL/GenBank/DDBJ databases">
        <authorList>
            <consortium name="AG Swart"/>
            <person name="Singh M."/>
            <person name="Singh A."/>
            <person name="Seah K."/>
            <person name="Emmerich C."/>
        </authorList>
    </citation>
    <scope>NUCLEOTIDE SEQUENCE</scope>
    <source>
        <strain evidence="2">ATCC30299</strain>
    </source>
</reference>
<sequence>MEELKIHSEPTTASISRTSLRSSTNIHQKPGDHATRNFNILPKLANGKPLNIFTLFALYANSGEFNINLPTTLIKSEEISVPCLLRTKNNGILCSRQCKDNDFFIFKHKTKNCEGRGYLYKSPNKDSILFNSKENAENFWNSAKDLTAMMQNFVECQSNPRSIIRVVWRSGMKSKYFTIINRIHIANNMSESPKKAPATPSLYQRKKSLSLLGDFKYTDMLHQTSRSINNPFKVAMSFRTLRREKTRSDRIMTANKFQEERHPDLKDFHFHDQNNLIVNPKIPENILVLEDSSKGAELDMLIEQVILFLNSNVYKEEEVNGIILDFIPCRQHKWVLLDCKEVSVGRSKTPYENGKKSKIKRRTSSNGDVNILKSILRPETKINPLVLTHAEHSHPCAFMIRSSPLPAPSPASNKEQDLFDRWHKVNEKLGKIVNLKPSYIKDDKEQSIKSYQTRYNARHGTIIEPATPNLEAEHVISPLVSNTPQPTSNSLWKNDDNLHIHKCFADVIGRIDEMNMNTELLKVKHQNLVGKYGGDDFWNQFIRSLYKKIVSKESNLHTFFNGRNLDMIIVGMFKVFNGCATLEFRRRIKAAHQNMGISEKEFNVYSDFFESTLNEFKIEEGDKRVIMTQIRSMRCLICQFHAGNS</sequence>
<name>A0AAU9KML5_9CILI</name>
<dbReference type="InterPro" id="IPR009050">
    <property type="entry name" value="Globin-like_sf"/>
</dbReference>
<protein>
    <submittedName>
        <fullName evidence="2">Uncharacterized protein</fullName>
    </submittedName>
</protein>
<dbReference type="EMBL" id="CAJZBQ010000058">
    <property type="protein sequence ID" value="CAG9334572.1"/>
    <property type="molecule type" value="Genomic_DNA"/>
</dbReference>
<dbReference type="Proteomes" id="UP001162131">
    <property type="component" value="Unassembled WGS sequence"/>
</dbReference>
<comment type="caution">
    <text evidence="2">The sequence shown here is derived from an EMBL/GenBank/DDBJ whole genome shotgun (WGS) entry which is preliminary data.</text>
</comment>
<dbReference type="InterPro" id="IPR012292">
    <property type="entry name" value="Globin/Proto"/>
</dbReference>
<evidence type="ECO:0000313" key="2">
    <source>
        <dbReference type="EMBL" id="CAG9334572.1"/>
    </source>
</evidence>
<accession>A0AAU9KML5</accession>
<gene>
    <name evidence="2" type="ORF">BSTOLATCC_MIC61184</name>
</gene>